<accession>A0A2T5GER4</accession>
<protein>
    <submittedName>
        <fullName evidence="1">Uncharacterized protein</fullName>
    </submittedName>
</protein>
<proteinExistence type="predicted"/>
<sequence>MGVKILLLEESSEEATETPDDERFSWDATLLFYNKKDGVEIKTELLYLTIYTLLDKFVDLLSRKIDHFKIEPIGYSVQNRCHFTATNGHVVIENMHHSITYGKKALFCDLINEIKVFIKKYNKNIHCHEDKKRLLLIAEQIRDAEEKIGPCRAL</sequence>
<evidence type="ECO:0000313" key="2">
    <source>
        <dbReference type="Proteomes" id="UP000244180"/>
    </source>
</evidence>
<dbReference type="RefSeq" id="WP_272999460.1">
    <property type="nucleotide sequence ID" value="NZ_PEBV01000002.1"/>
</dbReference>
<name>A0A2T5GER4_HYDSH</name>
<evidence type="ECO:0000313" key="1">
    <source>
        <dbReference type="EMBL" id="PTQ54676.1"/>
    </source>
</evidence>
<comment type="caution">
    <text evidence="1">The sequence shown here is derived from an EMBL/GenBank/DDBJ whole genome shotgun (WGS) entry which is preliminary data.</text>
</comment>
<gene>
    <name evidence="1" type="ORF">HSCHL_2267</name>
</gene>
<dbReference type="Proteomes" id="UP000244180">
    <property type="component" value="Unassembled WGS sequence"/>
</dbReference>
<dbReference type="AlphaFoldDB" id="A0A2T5GER4"/>
<organism evidence="1 2">
    <name type="scientific">Hydrogenibacillus schlegelii</name>
    <name type="common">Bacillus schlegelii</name>
    <dbReference type="NCBI Taxonomy" id="1484"/>
    <lineage>
        <taxon>Bacteria</taxon>
        <taxon>Bacillati</taxon>
        <taxon>Bacillota</taxon>
        <taxon>Bacilli</taxon>
        <taxon>Bacillales</taxon>
        <taxon>Bacillales Family X. Incertae Sedis</taxon>
        <taxon>Hydrogenibacillus</taxon>
    </lineage>
</organism>
<dbReference type="EMBL" id="PEBV01000002">
    <property type="protein sequence ID" value="PTQ54676.1"/>
    <property type="molecule type" value="Genomic_DNA"/>
</dbReference>
<reference evidence="1 2" key="1">
    <citation type="submission" date="2017-08" db="EMBL/GenBank/DDBJ databases">
        <title>Burning lignite coal seam in the remote Altai Mountains harbors a hydrogen-driven thermophilic microbial community.</title>
        <authorList>
            <person name="Kadnikov V.V."/>
            <person name="Mardanov A.V."/>
            <person name="Ivasenko D."/>
            <person name="Beletsky A.V."/>
            <person name="Karnachuk O.V."/>
            <person name="Ravin N.V."/>
        </authorList>
    </citation>
    <scope>NUCLEOTIDE SEQUENCE [LARGE SCALE GENOMIC DNA]</scope>
    <source>
        <strain evidence="1">AL33</strain>
    </source>
</reference>